<dbReference type="SMART" id="SM00507">
    <property type="entry name" value="HNHc"/>
    <property type="match status" value="1"/>
</dbReference>
<protein>
    <submittedName>
        <fullName evidence="2">HNH endonuclease</fullName>
    </submittedName>
</protein>
<dbReference type="InterPro" id="IPR052892">
    <property type="entry name" value="NA-targeting_endonuclease"/>
</dbReference>
<organism evidence="2 3">
    <name type="scientific">Glutamicibacter arilaitensis</name>
    <dbReference type="NCBI Taxonomy" id="256701"/>
    <lineage>
        <taxon>Bacteria</taxon>
        <taxon>Bacillati</taxon>
        <taxon>Actinomycetota</taxon>
        <taxon>Actinomycetes</taxon>
        <taxon>Micrococcales</taxon>
        <taxon>Micrococcaceae</taxon>
        <taxon>Glutamicibacter</taxon>
    </lineage>
</organism>
<gene>
    <name evidence="2" type="ORF">CIK84_18885</name>
</gene>
<reference evidence="2 3" key="1">
    <citation type="journal article" date="2017" name="Elife">
        <title>Extensive horizontal gene transfer in cheese-associated bacteria.</title>
        <authorList>
            <person name="Bonham K.S."/>
            <person name="Wolfe B.E."/>
            <person name="Dutton R.J."/>
        </authorList>
    </citation>
    <scope>NUCLEOTIDE SEQUENCE [LARGE SCALE GENOMIC DNA]</scope>
    <source>
        <strain evidence="2 3">JB182</strain>
    </source>
</reference>
<dbReference type="AlphaFoldDB" id="A0A2N7RXB5"/>
<dbReference type="RefSeq" id="WP_102599358.1">
    <property type="nucleotide sequence ID" value="NZ_PNQX01000007.1"/>
</dbReference>
<evidence type="ECO:0000313" key="2">
    <source>
        <dbReference type="EMBL" id="PMQ18523.1"/>
    </source>
</evidence>
<dbReference type="Pfam" id="PF01844">
    <property type="entry name" value="HNH"/>
    <property type="match status" value="1"/>
</dbReference>
<dbReference type="GO" id="GO:0003676">
    <property type="term" value="F:nucleic acid binding"/>
    <property type="evidence" value="ECO:0007669"/>
    <property type="project" value="InterPro"/>
</dbReference>
<dbReference type="Proteomes" id="UP000235739">
    <property type="component" value="Unassembled WGS sequence"/>
</dbReference>
<dbReference type="GO" id="GO:0004519">
    <property type="term" value="F:endonuclease activity"/>
    <property type="evidence" value="ECO:0007669"/>
    <property type="project" value="UniProtKB-KW"/>
</dbReference>
<accession>A0A2N7RXB5</accession>
<keyword evidence="2" id="KW-0378">Hydrolase</keyword>
<dbReference type="GO" id="GO:0008270">
    <property type="term" value="F:zinc ion binding"/>
    <property type="evidence" value="ECO:0007669"/>
    <property type="project" value="InterPro"/>
</dbReference>
<evidence type="ECO:0000313" key="3">
    <source>
        <dbReference type="Proteomes" id="UP000235739"/>
    </source>
</evidence>
<evidence type="ECO:0000259" key="1">
    <source>
        <dbReference type="SMART" id="SM00507"/>
    </source>
</evidence>
<comment type="caution">
    <text evidence="2">The sequence shown here is derived from an EMBL/GenBank/DDBJ whole genome shotgun (WGS) entry which is preliminary data.</text>
</comment>
<dbReference type="PANTHER" id="PTHR33877:SF1">
    <property type="entry name" value="TYPE IV METHYL-DIRECTED RESTRICTION ENZYME ECOKMCRA"/>
    <property type="match status" value="1"/>
</dbReference>
<name>A0A2N7RXB5_9MICC</name>
<proteinExistence type="predicted"/>
<dbReference type="CDD" id="cd00085">
    <property type="entry name" value="HNHc"/>
    <property type="match status" value="1"/>
</dbReference>
<dbReference type="InterPro" id="IPR002711">
    <property type="entry name" value="HNH"/>
</dbReference>
<keyword evidence="2" id="KW-0540">Nuclease</keyword>
<keyword evidence="2" id="KW-0255">Endonuclease</keyword>
<dbReference type="PANTHER" id="PTHR33877">
    <property type="entry name" value="SLL1193 PROTEIN"/>
    <property type="match status" value="1"/>
</dbReference>
<feature type="domain" description="HNH nuclease" evidence="1">
    <location>
        <begin position="266"/>
        <end position="324"/>
    </location>
</feature>
<dbReference type="InterPro" id="IPR003615">
    <property type="entry name" value="HNH_nuc"/>
</dbReference>
<dbReference type="EMBL" id="PNQX01000007">
    <property type="protein sequence ID" value="PMQ18523.1"/>
    <property type="molecule type" value="Genomic_DNA"/>
</dbReference>
<dbReference type="Gene3D" id="1.10.30.50">
    <property type="match status" value="1"/>
</dbReference>
<sequence>MPKGLFITLLIALPLLFGQIHPVLFFIALAGVLIANPIIWKYRKNKYFNSEQFQEIRAQIASVVAEHNEVVNYVAEIRSQGAFELGASSTGQYAHLANFENTSNWNYQRDRNVAEYAPHVHNASLQVVRNASMDPIKYLMKYFEIKATQETLADVQRVATDISRLEEAVANVQRRETEIVSMINPPEFILQRYADEFWSLVGVHLSPITVPYPNYKFQYVSAGGNSGQTVNIDLNTSTLDALSETLAQKIRWAKSAAGQRALMTSRLRGWIKDRDHHTCQNPTCGASVAVEPNLLLEVDHIVPVSKGGLSEPENLQTLCWRCNRAKGAKMPV</sequence>